<dbReference type="EMBL" id="SMAD01000011">
    <property type="protein sequence ID" value="TCS85605.1"/>
    <property type="molecule type" value="Genomic_DNA"/>
</dbReference>
<gene>
    <name evidence="1" type="ORF">EDD80_1117</name>
</gene>
<dbReference type="Proteomes" id="UP000295807">
    <property type="component" value="Unassembled WGS sequence"/>
</dbReference>
<sequence>MTYDITVFILKFYPGDVRPESGEILYEPGNATRKYGSVILPSGEREWKRRNMMVEDADEASNYHGKDDLLWKWVLEDVFDDFLDFFFPDARHYFDLESGFEWLDKELEQLFPPDNKQYAPRQVDKLVKVFNRQGKEECILIHIEIQGYKQDNFPYRMFQYFSRILDKHQKPVTAFAILTEDNKSFHPDRFEMACRGSRLLYIYNTYKILEQDETALERSENPFALIVLIAKTALKGKKLTDARLYELKIDIMKLLLRKNFPKKKIESVLMFLQNYISFKDKSLDEQFEKQKDLLIKGRTEPMGRTEPIGIKKGMILMAMEEGREEGMKVGMEKGIMKGKQQLARNLIVQLGLDDSQVARLTEMTESEVEKIRAALHLHNNHATSKR</sequence>
<dbReference type="OrthoDB" id="944318at2"/>
<dbReference type="PANTHER" id="PTHR35586">
    <property type="entry name" value="SLL1691 PROTEIN"/>
    <property type="match status" value="1"/>
</dbReference>
<name>A0A4R3KQ97_9SPHI</name>
<accession>A0A4R3KQ97</accession>
<dbReference type="RefSeq" id="WP_132130032.1">
    <property type="nucleotide sequence ID" value="NZ_CP042432.1"/>
</dbReference>
<organism evidence="1 2">
    <name type="scientific">Anseongella ginsenosidimutans</name>
    <dbReference type="NCBI Taxonomy" id="496056"/>
    <lineage>
        <taxon>Bacteria</taxon>
        <taxon>Pseudomonadati</taxon>
        <taxon>Bacteroidota</taxon>
        <taxon>Sphingobacteriia</taxon>
        <taxon>Sphingobacteriales</taxon>
        <taxon>Sphingobacteriaceae</taxon>
        <taxon>Anseongella</taxon>
    </lineage>
</organism>
<comment type="caution">
    <text evidence="1">The sequence shown here is derived from an EMBL/GenBank/DDBJ whole genome shotgun (WGS) entry which is preliminary data.</text>
</comment>
<evidence type="ECO:0000313" key="1">
    <source>
        <dbReference type="EMBL" id="TCS85605.1"/>
    </source>
</evidence>
<dbReference type="AlphaFoldDB" id="A0A4R3KQ97"/>
<protein>
    <submittedName>
        <fullName evidence="1">Putative transposase/invertase (TIGR01784 family)</fullName>
    </submittedName>
</protein>
<proteinExistence type="predicted"/>
<reference evidence="1 2" key="1">
    <citation type="submission" date="2019-03" db="EMBL/GenBank/DDBJ databases">
        <title>Genomic Encyclopedia of Type Strains, Phase IV (KMG-IV): sequencing the most valuable type-strain genomes for metagenomic binning, comparative biology and taxonomic classification.</title>
        <authorList>
            <person name="Goeker M."/>
        </authorList>
    </citation>
    <scope>NUCLEOTIDE SEQUENCE [LARGE SCALE GENOMIC DNA]</scope>
    <source>
        <strain evidence="1 2">DSM 21100</strain>
    </source>
</reference>
<keyword evidence="2" id="KW-1185">Reference proteome</keyword>
<dbReference type="PANTHER" id="PTHR35586:SF1">
    <property type="entry name" value="SLL1691 PROTEIN"/>
    <property type="match status" value="1"/>
</dbReference>
<evidence type="ECO:0000313" key="2">
    <source>
        <dbReference type="Proteomes" id="UP000295807"/>
    </source>
</evidence>